<protein>
    <submittedName>
        <fullName evidence="1">Uncharacterized protein</fullName>
    </submittedName>
</protein>
<dbReference type="AlphaFoldDB" id="A0A095VG82"/>
<evidence type="ECO:0000313" key="2">
    <source>
        <dbReference type="Proteomes" id="UP000029577"/>
    </source>
</evidence>
<comment type="caution">
    <text evidence="1">The sequence shown here is derived from an EMBL/GenBank/DDBJ whole genome shotgun (WGS) entry which is preliminary data.</text>
</comment>
<dbReference type="STRING" id="642227.HA49_10415"/>
<evidence type="ECO:0000313" key="1">
    <source>
        <dbReference type="EMBL" id="KGD73655.1"/>
    </source>
</evidence>
<dbReference type="eggNOG" id="ENOG5033735">
    <property type="taxonomic scope" value="Bacteria"/>
</dbReference>
<name>A0A095VG82_9GAMM</name>
<organism evidence="1 2">
    <name type="scientific">Tatumella morbirosei</name>
    <dbReference type="NCBI Taxonomy" id="642227"/>
    <lineage>
        <taxon>Bacteria</taxon>
        <taxon>Pseudomonadati</taxon>
        <taxon>Pseudomonadota</taxon>
        <taxon>Gammaproteobacteria</taxon>
        <taxon>Enterobacterales</taxon>
        <taxon>Erwiniaceae</taxon>
        <taxon>Tatumella</taxon>
    </lineage>
</organism>
<accession>A0A095VG82</accession>
<dbReference type="RefSeq" id="WP_038020019.1">
    <property type="nucleotide sequence ID" value="NZ_JPKR02000002.1"/>
</dbReference>
<dbReference type="Proteomes" id="UP000029577">
    <property type="component" value="Unassembled WGS sequence"/>
</dbReference>
<proteinExistence type="predicted"/>
<keyword evidence="2" id="KW-1185">Reference proteome</keyword>
<dbReference type="EMBL" id="JPKR02000002">
    <property type="protein sequence ID" value="KGD73655.1"/>
    <property type="molecule type" value="Genomic_DNA"/>
</dbReference>
<gene>
    <name evidence="1" type="ORF">HA49_10415</name>
</gene>
<dbReference type="OrthoDB" id="6492424at2"/>
<reference evidence="1" key="1">
    <citation type="submission" date="2014-12" db="EMBL/GenBank/DDBJ databases">
        <title>The draft genome of the Tatumella morbirosei type strain, LMG23360T isolated from pineapple rot.</title>
        <authorList>
            <person name="Smits T.H."/>
            <person name="Palmer M."/>
            <person name="Venter S.N."/>
            <person name="Duffy B."/>
            <person name="Steenkamp E.T."/>
            <person name="Chan W.Y."/>
            <person name="Coutinho T.A."/>
            <person name="Coetzee M.P."/>
            <person name="De Maayer P."/>
        </authorList>
    </citation>
    <scope>NUCLEOTIDE SEQUENCE [LARGE SCALE GENOMIC DNA]</scope>
    <source>
        <strain evidence="1">LMG 23360</strain>
    </source>
</reference>
<sequence length="85" mass="9762">MNQSKPEEAMTFGELLTLIHQQQQRLQVLEGSLSQLMTLLSPTLQQQMIHYLTDQAEALENPPELRQQYTELASDIQSRTLPDSH</sequence>